<comment type="function">
    <text evidence="2 16">Cell wall formation.</text>
</comment>
<evidence type="ECO:0000256" key="2">
    <source>
        <dbReference type="ARBA" id="ARBA00003921"/>
    </source>
</evidence>
<comment type="caution">
    <text evidence="16">Lacks conserved residue(s) required for the propagation of feature annotation.</text>
</comment>
<comment type="pathway">
    <text evidence="4 16">Cell wall biogenesis; peptidoglycan biosynthesis.</text>
</comment>
<keyword evidence="13 16" id="KW-0131">Cell cycle</keyword>
<dbReference type="Proteomes" id="UP000176253">
    <property type="component" value="Unassembled WGS sequence"/>
</dbReference>
<evidence type="ECO:0000256" key="4">
    <source>
        <dbReference type="ARBA" id="ARBA00004752"/>
    </source>
</evidence>
<dbReference type="Gene3D" id="3.30.465.10">
    <property type="match status" value="1"/>
</dbReference>
<keyword evidence="10 16" id="KW-0133">Cell shape</keyword>
<dbReference type="GO" id="GO:0071949">
    <property type="term" value="F:FAD binding"/>
    <property type="evidence" value="ECO:0007669"/>
    <property type="project" value="InterPro"/>
</dbReference>
<evidence type="ECO:0000256" key="9">
    <source>
        <dbReference type="ARBA" id="ARBA00022857"/>
    </source>
</evidence>
<dbReference type="InterPro" id="IPR016167">
    <property type="entry name" value="FAD-bd_PCMH_sub1"/>
</dbReference>
<feature type="active site" evidence="16">
    <location>
        <position position="324"/>
    </location>
</feature>
<proteinExistence type="inferred from homology"/>
<feature type="domain" description="FAD-binding PCMH-type" evidence="17">
    <location>
        <begin position="30"/>
        <end position="213"/>
    </location>
</feature>
<gene>
    <name evidence="16" type="primary">murB</name>
    <name evidence="18" type="ORF">A3D78_00905</name>
</gene>
<evidence type="ECO:0000256" key="5">
    <source>
        <dbReference type="ARBA" id="ARBA00022490"/>
    </source>
</evidence>
<comment type="catalytic activity">
    <reaction evidence="15 16">
        <text>UDP-N-acetyl-alpha-D-muramate + NADP(+) = UDP-N-acetyl-3-O-(1-carboxyvinyl)-alpha-D-glucosamine + NADPH + H(+)</text>
        <dbReference type="Rhea" id="RHEA:12248"/>
        <dbReference type="ChEBI" id="CHEBI:15378"/>
        <dbReference type="ChEBI" id="CHEBI:57783"/>
        <dbReference type="ChEBI" id="CHEBI:58349"/>
        <dbReference type="ChEBI" id="CHEBI:68483"/>
        <dbReference type="ChEBI" id="CHEBI:70757"/>
        <dbReference type="EC" id="1.3.1.98"/>
    </reaction>
</comment>
<evidence type="ECO:0000256" key="15">
    <source>
        <dbReference type="ARBA" id="ARBA00048914"/>
    </source>
</evidence>
<evidence type="ECO:0000256" key="6">
    <source>
        <dbReference type="ARBA" id="ARBA00022618"/>
    </source>
</evidence>
<dbReference type="PANTHER" id="PTHR21071:SF4">
    <property type="entry name" value="UDP-N-ACETYLENOLPYRUVOYLGLUCOSAMINE REDUCTASE"/>
    <property type="match status" value="1"/>
</dbReference>
<protein>
    <recommendedName>
        <fullName evidence="16">UDP-N-acetylenolpyruvoylglucosamine reductase</fullName>
        <ecNumber evidence="16">1.3.1.98</ecNumber>
    </recommendedName>
    <alternativeName>
        <fullName evidence="16">UDP-N-acetylmuramate dehydrogenase</fullName>
    </alternativeName>
</protein>
<dbReference type="SUPFAM" id="SSF56176">
    <property type="entry name" value="FAD-binding/transporter-associated domain-like"/>
    <property type="match status" value="1"/>
</dbReference>
<name>A0A1F6A027_9BACT</name>
<keyword evidence="5 16" id="KW-0963">Cytoplasm</keyword>
<keyword evidence="6 16" id="KW-0132">Cell division</keyword>
<keyword evidence="7 16" id="KW-0285">Flavoprotein</keyword>
<keyword evidence="12 16" id="KW-0560">Oxidoreductase</keyword>
<keyword evidence="14 16" id="KW-0961">Cell wall biogenesis/degradation</keyword>
<keyword evidence="11 16" id="KW-0573">Peptidoglycan synthesis</keyword>
<evidence type="ECO:0000256" key="10">
    <source>
        <dbReference type="ARBA" id="ARBA00022960"/>
    </source>
</evidence>
<dbReference type="HAMAP" id="MF_00037">
    <property type="entry name" value="MurB"/>
    <property type="match status" value="1"/>
</dbReference>
<dbReference type="GO" id="GO:0008360">
    <property type="term" value="P:regulation of cell shape"/>
    <property type="evidence" value="ECO:0007669"/>
    <property type="project" value="UniProtKB-KW"/>
</dbReference>
<evidence type="ECO:0000256" key="11">
    <source>
        <dbReference type="ARBA" id="ARBA00022984"/>
    </source>
</evidence>
<evidence type="ECO:0000256" key="8">
    <source>
        <dbReference type="ARBA" id="ARBA00022827"/>
    </source>
</evidence>
<evidence type="ECO:0000313" key="18">
    <source>
        <dbReference type="EMBL" id="OGG18040.1"/>
    </source>
</evidence>
<dbReference type="GO" id="GO:0009252">
    <property type="term" value="P:peptidoglycan biosynthetic process"/>
    <property type="evidence" value="ECO:0007669"/>
    <property type="project" value="UniProtKB-UniRule"/>
</dbReference>
<dbReference type="GO" id="GO:0051301">
    <property type="term" value="P:cell division"/>
    <property type="evidence" value="ECO:0007669"/>
    <property type="project" value="UniProtKB-KW"/>
</dbReference>
<dbReference type="GO" id="GO:0071555">
    <property type="term" value="P:cell wall organization"/>
    <property type="evidence" value="ECO:0007669"/>
    <property type="project" value="UniProtKB-KW"/>
</dbReference>
<dbReference type="GO" id="GO:0008762">
    <property type="term" value="F:UDP-N-acetylmuramate dehydrogenase activity"/>
    <property type="evidence" value="ECO:0007669"/>
    <property type="project" value="UniProtKB-UniRule"/>
</dbReference>
<evidence type="ECO:0000256" key="7">
    <source>
        <dbReference type="ARBA" id="ARBA00022630"/>
    </source>
</evidence>
<reference evidence="18 19" key="1">
    <citation type="journal article" date="2016" name="Nat. Commun.">
        <title>Thousands of microbial genomes shed light on interconnected biogeochemical processes in an aquifer system.</title>
        <authorList>
            <person name="Anantharaman K."/>
            <person name="Brown C.T."/>
            <person name="Hug L.A."/>
            <person name="Sharon I."/>
            <person name="Castelle C.J."/>
            <person name="Probst A.J."/>
            <person name="Thomas B.C."/>
            <person name="Singh A."/>
            <person name="Wilkins M.J."/>
            <person name="Karaoz U."/>
            <person name="Brodie E.L."/>
            <person name="Williams K.H."/>
            <person name="Hubbard S.S."/>
            <person name="Banfield J.F."/>
        </authorList>
    </citation>
    <scope>NUCLEOTIDE SEQUENCE [LARGE SCALE GENOMIC DNA]</scope>
</reference>
<feature type="active site" description="Proton donor" evidence="16">
    <location>
        <position position="242"/>
    </location>
</feature>
<dbReference type="AlphaFoldDB" id="A0A1F6A027"/>
<dbReference type="EMBL" id="MFJM01000023">
    <property type="protein sequence ID" value="OGG18040.1"/>
    <property type="molecule type" value="Genomic_DNA"/>
</dbReference>
<dbReference type="GO" id="GO:0005829">
    <property type="term" value="C:cytosol"/>
    <property type="evidence" value="ECO:0007669"/>
    <property type="project" value="TreeGrafter"/>
</dbReference>
<evidence type="ECO:0000256" key="13">
    <source>
        <dbReference type="ARBA" id="ARBA00023306"/>
    </source>
</evidence>
<dbReference type="EC" id="1.3.1.98" evidence="16"/>
<comment type="similarity">
    <text evidence="16">Belongs to the MurB family.</text>
</comment>
<dbReference type="InterPro" id="IPR036635">
    <property type="entry name" value="MurB_C_sf"/>
</dbReference>
<dbReference type="InterPro" id="IPR016169">
    <property type="entry name" value="FAD-bd_PCMH_sub2"/>
</dbReference>
<evidence type="ECO:0000313" key="19">
    <source>
        <dbReference type="Proteomes" id="UP000176253"/>
    </source>
</evidence>
<evidence type="ECO:0000256" key="3">
    <source>
        <dbReference type="ARBA" id="ARBA00004496"/>
    </source>
</evidence>
<dbReference type="Gene3D" id="3.90.78.10">
    <property type="entry name" value="UDP-N-acetylenolpyruvoylglucosamine reductase, C-terminal domain"/>
    <property type="match status" value="1"/>
</dbReference>
<dbReference type="SUPFAM" id="SSF56194">
    <property type="entry name" value="Uridine diphospho-N-Acetylenolpyruvylglucosamine reductase, MurB, C-terminal domain"/>
    <property type="match status" value="1"/>
</dbReference>
<dbReference type="InterPro" id="IPR006094">
    <property type="entry name" value="Oxid_FAD_bind_N"/>
</dbReference>
<dbReference type="UniPathway" id="UPA00219"/>
<comment type="caution">
    <text evidence="18">The sequence shown here is derived from an EMBL/GenBank/DDBJ whole genome shotgun (WGS) entry which is preliminary data.</text>
</comment>
<dbReference type="STRING" id="1798383.A3D78_00905"/>
<dbReference type="Gene3D" id="3.30.43.10">
    <property type="entry name" value="Uridine Diphospho-n-acetylenolpyruvylglucosamine Reductase, domain 2"/>
    <property type="match status" value="1"/>
</dbReference>
<sequence length="331" mass="36979">MNSPYQEIISRLGVNRVLINEILKKYTSIKIGGPSDLFFKAGNSKDLVNALTIAEKFKVNYFVLGGGTNIIFPDKGFRGLVIKNESADICFKGLTGRRFTKSKTNSYVDKVYLEVDSGVSINRLVRNTVEQGLSGLEYFLGQPGTVGGAIWINAHNLKQGKFFGDTLVSARIYRPQKGIIEVPRGYFRFNYDRSVIQKTKDIVLTVTISLLKNNKDKLWTIAKQALDYRQKTQPSGSLTAGCLFRNIEKSQAIRLTTPNYTCSAGFLLEAVGLKGKTIGNIMFSDKHANFLINKGEAKFSDVLKLIDLARNKIRKKFSVNLELEVVLVDEI</sequence>
<dbReference type="InterPro" id="IPR011601">
    <property type="entry name" value="MurB_C"/>
</dbReference>
<dbReference type="InterPro" id="IPR016166">
    <property type="entry name" value="FAD-bd_PCMH"/>
</dbReference>
<evidence type="ECO:0000259" key="17">
    <source>
        <dbReference type="PROSITE" id="PS51387"/>
    </source>
</evidence>
<comment type="cofactor">
    <cofactor evidence="1 16">
        <name>FAD</name>
        <dbReference type="ChEBI" id="CHEBI:57692"/>
    </cofactor>
</comment>
<dbReference type="InterPro" id="IPR003170">
    <property type="entry name" value="MurB"/>
</dbReference>
<keyword evidence="8 16" id="KW-0274">FAD</keyword>
<keyword evidence="9 16" id="KW-0521">NADP</keyword>
<evidence type="ECO:0000256" key="16">
    <source>
        <dbReference type="HAMAP-Rule" id="MF_00037"/>
    </source>
</evidence>
<dbReference type="NCBIfam" id="TIGR00179">
    <property type="entry name" value="murB"/>
    <property type="match status" value="1"/>
</dbReference>
<comment type="subcellular location">
    <subcellularLocation>
        <location evidence="3 16">Cytoplasm</location>
    </subcellularLocation>
</comment>
<accession>A0A1F6A027</accession>
<evidence type="ECO:0000256" key="12">
    <source>
        <dbReference type="ARBA" id="ARBA00023002"/>
    </source>
</evidence>
<evidence type="ECO:0000256" key="14">
    <source>
        <dbReference type="ARBA" id="ARBA00023316"/>
    </source>
</evidence>
<dbReference type="Pfam" id="PF02873">
    <property type="entry name" value="MurB_C"/>
    <property type="match status" value="1"/>
</dbReference>
<dbReference type="Pfam" id="PF01565">
    <property type="entry name" value="FAD_binding_4"/>
    <property type="match status" value="1"/>
</dbReference>
<organism evidence="18 19">
    <name type="scientific">Candidatus Gottesmanbacteria bacterium RIFCSPHIGHO2_02_FULL_39_14</name>
    <dbReference type="NCBI Taxonomy" id="1798383"/>
    <lineage>
        <taxon>Bacteria</taxon>
        <taxon>Candidatus Gottesmaniibacteriota</taxon>
    </lineage>
</organism>
<dbReference type="PANTHER" id="PTHR21071">
    <property type="entry name" value="UDP-N-ACETYLENOLPYRUVOYLGLUCOSAMINE REDUCTASE"/>
    <property type="match status" value="1"/>
</dbReference>
<dbReference type="PROSITE" id="PS51387">
    <property type="entry name" value="FAD_PCMH"/>
    <property type="match status" value="1"/>
</dbReference>
<dbReference type="InterPro" id="IPR036318">
    <property type="entry name" value="FAD-bd_PCMH-like_sf"/>
</dbReference>
<evidence type="ECO:0000256" key="1">
    <source>
        <dbReference type="ARBA" id="ARBA00001974"/>
    </source>
</evidence>